<organism evidence="2 3">
    <name type="scientific">Meridianimaribacter flavus</name>
    <dbReference type="NCBI Taxonomy" id="571115"/>
    <lineage>
        <taxon>Bacteria</taxon>
        <taxon>Pseudomonadati</taxon>
        <taxon>Bacteroidota</taxon>
        <taxon>Flavobacteriia</taxon>
        <taxon>Flavobacteriales</taxon>
        <taxon>Flavobacteriaceae</taxon>
        <taxon>Meridianimaribacter</taxon>
    </lineage>
</organism>
<keyword evidence="1" id="KW-0732">Signal</keyword>
<reference evidence="2 3" key="1">
    <citation type="submission" date="2019-03" db="EMBL/GenBank/DDBJ databases">
        <title>Genomic Encyclopedia of Type Strains, Phase III (KMG-III): the genomes of soil and plant-associated and newly described type strains.</title>
        <authorList>
            <person name="Whitman W."/>
        </authorList>
    </citation>
    <scope>NUCLEOTIDE SEQUENCE [LARGE SCALE GENOMIC DNA]</scope>
    <source>
        <strain evidence="2 3">CGMCC 1.10957</strain>
    </source>
</reference>
<dbReference type="RefSeq" id="WP_134198418.1">
    <property type="nucleotide sequence ID" value="NZ_SOQZ01000001.1"/>
</dbReference>
<evidence type="ECO:0000313" key="2">
    <source>
        <dbReference type="EMBL" id="TDY13697.1"/>
    </source>
</evidence>
<proteinExistence type="predicted"/>
<gene>
    <name evidence="2" type="ORF">A8975_0292</name>
</gene>
<evidence type="ECO:0000256" key="1">
    <source>
        <dbReference type="SAM" id="SignalP"/>
    </source>
</evidence>
<name>A0ABY2G7E1_9FLAO</name>
<feature type="signal peptide" evidence="1">
    <location>
        <begin position="1"/>
        <end position="18"/>
    </location>
</feature>
<protein>
    <recommendedName>
        <fullName evidence="4">Tetratricopeptide repeat protein</fullName>
    </recommendedName>
</protein>
<dbReference type="EMBL" id="SOQZ01000001">
    <property type="protein sequence ID" value="TDY13697.1"/>
    <property type="molecule type" value="Genomic_DNA"/>
</dbReference>
<feature type="chain" id="PRO_5046681672" description="Tetratricopeptide repeat protein" evidence="1">
    <location>
        <begin position="19"/>
        <end position="228"/>
    </location>
</feature>
<keyword evidence="3" id="KW-1185">Reference proteome</keyword>
<evidence type="ECO:0000313" key="3">
    <source>
        <dbReference type="Proteomes" id="UP000294930"/>
    </source>
</evidence>
<sequence>MKKFLLLSITMIALSASAQTKSELEKHFEKYYKQMTAQGDIQGIINAMTHLDVLNPTQARKDTLAYVYASEGRHLEALNTIGIDKNPTDSNINVEVKALSLKALNQPKRALEHYEVLFQRQANAYLAYEIADLKIQLNDLAGAKTAIEYGLTNATSDMKRTYYEMQTPYQVSLSAALTYLRAILIFNEDKEANTNEAVAVLNRALATDPNFNLAKISKEALQARAAKE</sequence>
<comment type="caution">
    <text evidence="2">The sequence shown here is derived from an EMBL/GenBank/DDBJ whole genome shotgun (WGS) entry which is preliminary data.</text>
</comment>
<evidence type="ECO:0008006" key="4">
    <source>
        <dbReference type="Google" id="ProtNLM"/>
    </source>
</evidence>
<accession>A0ABY2G7E1</accession>
<dbReference type="Proteomes" id="UP000294930">
    <property type="component" value="Unassembled WGS sequence"/>
</dbReference>